<dbReference type="EMBL" id="CP025085">
    <property type="protein sequence ID" value="AUG99046.1"/>
    <property type="molecule type" value="Genomic_DNA"/>
</dbReference>
<evidence type="ECO:0000313" key="4">
    <source>
        <dbReference type="Proteomes" id="UP000017700"/>
    </source>
</evidence>
<reference evidence="3" key="4">
    <citation type="submission" date="2017-11" db="EMBL/GenBank/DDBJ databases">
        <title>Complete genome sequence of Serratia sp. ATCC 39006.</title>
        <authorList>
            <person name="Hampton H.G."/>
            <person name="Jackson S.A."/>
            <person name="Jauregui R."/>
            <person name="Poulter G.T.M."/>
            <person name="Salmond G.P.C."/>
            <person name="Fineran P.C."/>
        </authorList>
    </citation>
    <scope>NUCLEOTIDE SEQUENCE</scope>
    <source>
        <strain evidence="3">ATCC 39006</strain>
    </source>
</reference>
<gene>
    <name evidence="2" type="ORF">CWC46_03965</name>
    <name evidence="3" type="ORF">Ser39006_003965</name>
</gene>
<dbReference type="AlphaFoldDB" id="A0A2I5T3A5"/>
<dbReference type="InterPro" id="IPR036291">
    <property type="entry name" value="NAD(P)-bd_dom_sf"/>
</dbReference>
<dbReference type="Proteomes" id="UP000233778">
    <property type="component" value="Chromosome"/>
</dbReference>
<evidence type="ECO:0000313" key="2">
    <source>
        <dbReference type="EMBL" id="AUG99046.1"/>
    </source>
</evidence>
<dbReference type="RefSeq" id="WP_021013496.1">
    <property type="nucleotide sequence ID" value="NZ_CP025084.1"/>
</dbReference>
<dbReference type="PRINTS" id="PR00081">
    <property type="entry name" value="GDHRDH"/>
</dbReference>
<dbReference type="InterPro" id="IPR002347">
    <property type="entry name" value="SDR_fam"/>
</dbReference>
<protein>
    <submittedName>
        <fullName evidence="3">NAD(P)-dependent oxidoreductase</fullName>
    </submittedName>
</protein>
<dbReference type="SUPFAM" id="SSF51735">
    <property type="entry name" value="NAD(P)-binding Rossmann-fold domains"/>
    <property type="match status" value="1"/>
</dbReference>
<sequence length="250" mass="27357">MVEKSKKCALVVGGSTGVGHGVAEALSEQGYEVHILSRSEPVGHEQYHFQWHPCDLKNTVESKKILADIAVNDMDFVCFSAAFYGIRRCGFMATEWPLWQEQSAIMIDGLWLTLSAFLPGLIRRRGIFLGISSEVAFNAGPGRAGYTACKAAAMGLLGSIAAEIPAEQVIIAQALPEGMVDSPGIRSRRPADFDYSGYMQPEDFKAFICSLVIQRNADLHGQTVMVKRHGNWCLVDDRHSPPSQSIRSAL</sequence>
<dbReference type="OrthoDB" id="9806974at2"/>
<dbReference type="GO" id="GO:0016616">
    <property type="term" value="F:oxidoreductase activity, acting on the CH-OH group of donors, NAD or NADP as acceptor"/>
    <property type="evidence" value="ECO:0007669"/>
    <property type="project" value="TreeGrafter"/>
</dbReference>
<dbReference type="PANTHER" id="PTHR42760">
    <property type="entry name" value="SHORT-CHAIN DEHYDROGENASES/REDUCTASES FAMILY MEMBER"/>
    <property type="match status" value="1"/>
</dbReference>
<reference evidence="3 4" key="1">
    <citation type="journal article" date="2013" name="Genome Announc.">
        <title>Draft genome sequence of Serratia sp. strain ATCC 39006, a model bacterium for analysis of the biosynthesis and regulation of prodigiosin, a carbapenem, and gas vesicles.</title>
        <authorList>
            <person name="Fineran P.C."/>
            <person name="Iglesias Cans M.C."/>
            <person name="Ramsay J.P."/>
            <person name="Wilf N.M."/>
            <person name="Cossyleon D."/>
            <person name="McNeil M.B."/>
            <person name="Williamson N.R."/>
            <person name="Monson R.E."/>
            <person name="Becher S.A."/>
            <person name="Stanton J.A."/>
            <person name="Brugger K."/>
            <person name="Brown S.D."/>
            <person name="Salmond G.P."/>
        </authorList>
    </citation>
    <scope>NUCLEOTIDE SEQUENCE [LARGE SCALE GENOMIC DNA]</scope>
    <source>
        <strain evidence="3">ATCC 39006</strain>
        <strain evidence="4">ATCC 39006 / SC 11482</strain>
    </source>
</reference>
<dbReference type="Pfam" id="PF00106">
    <property type="entry name" value="adh_short"/>
    <property type="match status" value="1"/>
</dbReference>
<dbReference type="PROSITE" id="PS00061">
    <property type="entry name" value="ADH_SHORT"/>
    <property type="match status" value="1"/>
</dbReference>
<dbReference type="STRING" id="104623.Ser39006_00219"/>
<dbReference type="InterPro" id="IPR020904">
    <property type="entry name" value="Sc_DH/Rdtase_CS"/>
</dbReference>
<name>A0A2I5T3A5_SERS3</name>
<comment type="similarity">
    <text evidence="1">Belongs to the short-chain dehydrogenases/reductases (SDR) family.</text>
</comment>
<dbReference type="KEGG" id="serq:CWC46_03965"/>
<dbReference type="KEGG" id="sera:Ser39006_003965"/>
<evidence type="ECO:0000313" key="5">
    <source>
        <dbReference type="Proteomes" id="UP000233778"/>
    </source>
</evidence>
<dbReference type="CDD" id="cd05233">
    <property type="entry name" value="SDR_c"/>
    <property type="match status" value="1"/>
</dbReference>
<dbReference type="Gene3D" id="3.40.50.720">
    <property type="entry name" value="NAD(P)-binding Rossmann-like Domain"/>
    <property type="match status" value="1"/>
</dbReference>
<dbReference type="EMBL" id="CP025084">
    <property type="protein sequence ID" value="AUH03361.1"/>
    <property type="molecule type" value="Genomic_DNA"/>
</dbReference>
<reference evidence="2 5" key="3">
    <citation type="submission" date="2017-11" db="EMBL/GenBank/DDBJ databases">
        <title>Complete genome sequence of Serratia sp. ATCC 39006 LacA.</title>
        <authorList>
            <person name="Hampton H.G."/>
            <person name="Jackson S.A."/>
            <person name="Jauregui R."/>
            <person name="Poulter G.T.M."/>
            <person name="Salmond G.P.C."/>
            <person name="Fineran P.C."/>
        </authorList>
    </citation>
    <scope>NUCLEOTIDE SEQUENCE [LARGE SCALE GENOMIC DNA]</scope>
    <source>
        <strain evidence="2 5">ATCC 39006</strain>
    </source>
</reference>
<evidence type="ECO:0000313" key="3">
    <source>
        <dbReference type="EMBL" id="AUH03361.1"/>
    </source>
</evidence>
<reference evidence="3" key="2">
    <citation type="submission" date="2013-09" db="EMBL/GenBank/DDBJ databases">
        <authorList>
            <person name="Wang G."/>
            <person name="Yang Y."/>
            <person name="Su Y."/>
        </authorList>
    </citation>
    <scope>NUCLEOTIDE SEQUENCE</scope>
    <source>
        <strain evidence="3">ATCC 39006</strain>
    </source>
</reference>
<organism evidence="3 4">
    <name type="scientific">Serratia sp. (strain ATCC 39006)</name>
    <name type="common">Prodigiosinella confusarubida</name>
    <dbReference type="NCBI Taxonomy" id="104623"/>
    <lineage>
        <taxon>Bacteria</taxon>
        <taxon>Pseudomonadati</taxon>
        <taxon>Pseudomonadota</taxon>
        <taxon>Gammaproteobacteria</taxon>
        <taxon>Enterobacterales</taxon>
        <taxon>Pectobacteriaceae</taxon>
        <taxon>Prodigiosinella</taxon>
    </lineage>
</organism>
<dbReference type="Proteomes" id="UP000017700">
    <property type="component" value="Chromosome"/>
</dbReference>
<evidence type="ECO:0000256" key="1">
    <source>
        <dbReference type="ARBA" id="ARBA00006484"/>
    </source>
</evidence>
<accession>A0A2I5T3A5</accession>
<proteinExistence type="inferred from homology"/>
<keyword evidence="4" id="KW-1185">Reference proteome</keyword>